<gene>
    <name evidence="2" type="ORF">PMAYCL1PPCAC_15184</name>
</gene>
<comment type="caution">
    <text evidence="2">The sequence shown here is derived from an EMBL/GenBank/DDBJ whole genome shotgun (WGS) entry which is preliminary data.</text>
</comment>
<dbReference type="Proteomes" id="UP001328107">
    <property type="component" value="Unassembled WGS sequence"/>
</dbReference>
<name>A0AAN5CIG8_9BILA</name>
<evidence type="ECO:0000313" key="2">
    <source>
        <dbReference type="EMBL" id="GMR44989.1"/>
    </source>
</evidence>
<feature type="region of interest" description="Disordered" evidence="1">
    <location>
        <begin position="75"/>
        <end position="118"/>
    </location>
</feature>
<evidence type="ECO:0000256" key="1">
    <source>
        <dbReference type="SAM" id="MobiDB-lite"/>
    </source>
</evidence>
<protein>
    <submittedName>
        <fullName evidence="2">Uncharacterized protein</fullName>
    </submittedName>
</protein>
<organism evidence="2 3">
    <name type="scientific">Pristionchus mayeri</name>
    <dbReference type="NCBI Taxonomy" id="1317129"/>
    <lineage>
        <taxon>Eukaryota</taxon>
        <taxon>Metazoa</taxon>
        <taxon>Ecdysozoa</taxon>
        <taxon>Nematoda</taxon>
        <taxon>Chromadorea</taxon>
        <taxon>Rhabditida</taxon>
        <taxon>Rhabditina</taxon>
        <taxon>Diplogasteromorpha</taxon>
        <taxon>Diplogasteroidea</taxon>
        <taxon>Neodiplogasteridae</taxon>
        <taxon>Pristionchus</taxon>
    </lineage>
</organism>
<reference evidence="3" key="1">
    <citation type="submission" date="2022-10" db="EMBL/GenBank/DDBJ databases">
        <title>Genome assembly of Pristionchus species.</title>
        <authorList>
            <person name="Yoshida K."/>
            <person name="Sommer R.J."/>
        </authorList>
    </citation>
    <scope>NUCLEOTIDE SEQUENCE [LARGE SCALE GENOMIC DNA]</scope>
    <source>
        <strain evidence="3">RS5460</strain>
    </source>
</reference>
<evidence type="ECO:0000313" key="3">
    <source>
        <dbReference type="Proteomes" id="UP001328107"/>
    </source>
</evidence>
<accession>A0AAN5CIG8</accession>
<dbReference type="EMBL" id="BTRK01000004">
    <property type="protein sequence ID" value="GMR44989.1"/>
    <property type="molecule type" value="Genomic_DNA"/>
</dbReference>
<dbReference type="AlphaFoldDB" id="A0AAN5CIG8"/>
<keyword evidence="3" id="KW-1185">Reference proteome</keyword>
<proteinExistence type="predicted"/>
<sequence length="118" mass="13617">VREVQVVPRDRADRPDIGCILPHSSAWPSMHFQTFQVVHHVRAARLVLLLRVSLAGRADRRGSQSEPAHSCTAFLHRHLRLQHPQKSTPRERSGRRCRRQRMSRLVPTSSPMPYPHLP</sequence>
<feature type="non-terminal residue" evidence="2">
    <location>
        <position position="1"/>
    </location>
</feature>